<gene>
    <name evidence="1" type="ORF">O6H91_02G054300</name>
</gene>
<accession>A0ACC2EFJ7</accession>
<organism evidence="1 2">
    <name type="scientific">Diphasiastrum complanatum</name>
    <name type="common">Issler's clubmoss</name>
    <name type="synonym">Lycopodium complanatum</name>
    <dbReference type="NCBI Taxonomy" id="34168"/>
    <lineage>
        <taxon>Eukaryota</taxon>
        <taxon>Viridiplantae</taxon>
        <taxon>Streptophyta</taxon>
        <taxon>Embryophyta</taxon>
        <taxon>Tracheophyta</taxon>
        <taxon>Lycopodiopsida</taxon>
        <taxon>Lycopodiales</taxon>
        <taxon>Lycopodiaceae</taxon>
        <taxon>Lycopodioideae</taxon>
        <taxon>Diphasiastrum</taxon>
    </lineage>
</organism>
<evidence type="ECO:0000313" key="2">
    <source>
        <dbReference type="Proteomes" id="UP001162992"/>
    </source>
</evidence>
<protein>
    <submittedName>
        <fullName evidence="1">Uncharacterized protein</fullName>
    </submittedName>
</protein>
<comment type="caution">
    <text evidence="1">The sequence shown here is derived from an EMBL/GenBank/DDBJ whole genome shotgun (WGS) entry which is preliminary data.</text>
</comment>
<keyword evidence="2" id="KW-1185">Reference proteome</keyword>
<dbReference type="Proteomes" id="UP001162992">
    <property type="component" value="Chromosome 2"/>
</dbReference>
<evidence type="ECO:0000313" key="1">
    <source>
        <dbReference type="EMBL" id="KAJ7565264.1"/>
    </source>
</evidence>
<dbReference type="EMBL" id="CM055093">
    <property type="protein sequence ID" value="KAJ7565264.1"/>
    <property type="molecule type" value="Genomic_DNA"/>
</dbReference>
<reference evidence="2" key="1">
    <citation type="journal article" date="2024" name="Proc. Natl. Acad. Sci. U.S.A.">
        <title>Extraordinary preservation of gene collinearity over three hundred million years revealed in homosporous lycophytes.</title>
        <authorList>
            <person name="Li C."/>
            <person name="Wickell D."/>
            <person name="Kuo L.Y."/>
            <person name="Chen X."/>
            <person name="Nie B."/>
            <person name="Liao X."/>
            <person name="Peng D."/>
            <person name="Ji J."/>
            <person name="Jenkins J."/>
            <person name="Williams M."/>
            <person name="Shu S."/>
            <person name="Plott C."/>
            <person name="Barry K."/>
            <person name="Rajasekar S."/>
            <person name="Grimwood J."/>
            <person name="Han X."/>
            <person name="Sun S."/>
            <person name="Hou Z."/>
            <person name="He W."/>
            <person name="Dai G."/>
            <person name="Sun C."/>
            <person name="Schmutz J."/>
            <person name="Leebens-Mack J.H."/>
            <person name="Li F.W."/>
            <person name="Wang L."/>
        </authorList>
    </citation>
    <scope>NUCLEOTIDE SEQUENCE [LARGE SCALE GENOMIC DNA]</scope>
    <source>
        <strain evidence="2">cv. PW_Plant_1</strain>
    </source>
</reference>
<proteinExistence type="predicted"/>
<sequence>MSSDSETGKSGGAVPCRPVLQKTQPKVPPKLPMKPLLKASINPKSHSKQSVELATTTPESSVDLSPKIAPKKLKALISPVAAKTPPGTPKSSPGPFSLSSTKKTPKCATKSAITPPSTPVPSSPGSLAAAMKSSKQEFHAQRRLRISGYGRKPGSPKCGRIMPEGMTMADFAPPVVEKKRCGWITTQSDPAYIAYHDEEWGVPVYDQIMLFELLVLVGAQAELSWPTILSKREHFRAAFSGFDPAVVSNFNEKKILSLASDSNLSQPEAKIRGAVNNAKKILEVACEFGSFSSYLWSFVNHKPTANKYRLPKQVPVKSPKSEAISKDLVKRGFRFVGPTVVYSLMQAAGMINDHLVQCFRHEECLCLPDKSTGRGEKGEAQAVILARRDEVVVC</sequence>
<name>A0ACC2EFJ7_DIPCM</name>